<evidence type="ECO:0000256" key="1">
    <source>
        <dbReference type="SAM" id="Coils"/>
    </source>
</evidence>
<dbReference type="AlphaFoldDB" id="A0A926HW65"/>
<dbReference type="Gene3D" id="1.10.287.1490">
    <property type="match status" value="1"/>
</dbReference>
<feature type="coiled-coil region" evidence="1">
    <location>
        <begin position="214"/>
        <end position="255"/>
    </location>
</feature>
<evidence type="ECO:0000256" key="2">
    <source>
        <dbReference type="SAM" id="MobiDB-lite"/>
    </source>
</evidence>
<comment type="caution">
    <text evidence="3">The sequence shown here is derived from an EMBL/GenBank/DDBJ whole genome shotgun (WGS) entry which is preliminary data.</text>
</comment>
<dbReference type="Proteomes" id="UP000617951">
    <property type="component" value="Unassembled WGS sequence"/>
</dbReference>
<reference evidence="3" key="1">
    <citation type="submission" date="2020-08" db="EMBL/GenBank/DDBJ databases">
        <title>Genome public.</title>
        <authorList>
            <person name="Liu C."/>
            <person name="Sun Q."/>
        </authorList>
    </citation>
    <scope>NUCLEOTIDE SEQUENCE</scope>
    <source>
        <strain evidence="3">NSJ-63</strain>
    </source>
</reference>
<feature type="region of interest" description="Disordered" evidence="2">
    <location>
        <begin position="1"/>
        <end position="21"/>
    </location>
</feature>
<sequence>MKTAENTRQENPHPRSGWSYEETDTLFNEARAAGRDGRPIKSVFDKVAMLTGRKPNSIRNYYYLKLKENDDLGKTSFVPFQEEEVHELIKTMLREQAEGKSVRSIAMAMGEGDKKNMLRYQNKYRSMLRNNPDYVKNVMEEMRAAGEKYINPFTEKRRRVSRKNRDMGEMAMELIASLSKLGKDGEAIVSSLYEIFCRASGNMAESDTETPRELSRLRSENARLERELEQLHQSKKQLAEELAKQAALGSELERRLSTLESLNRGFVTLAGMEKISGLSDYVTAITRCIGPQDSGAH</sequence>
<name>A0A926HW65_9FIRM</name>
<feature type="compositionally biased region" description="Basic and acidic residues" evidence="2">
    <location>
        <begin position="1"/>
        <end position="13"/>
    </location>
</feature>
<gene>
    <name evidence="3" type="ORF">H8693_07095</name>
</gene>
<protein>
    <submittedName>
        <fullName evidence="3">Uncharacterized protein</fullName>
    </submittedName>
</protein>
<dbReference type="RefSeq" id="WP_249280410.1">
    <property type="nucleotide sequence ID" value="NZ_JACRSS010000003.1"/>
</dbReference>
<accession>A0A926HW65</accession>
<keyword evidence="4" id="KW-1185">Reference proteome</keyword>
<organism evidence="3 4">
    <name type="scientific">Guopingia tenuis</name>
    <dbReference type="NCBI Taxonomy" id="2763656"/>
    <lineage>
        <taxon>Bacteria</taxon>
        <taxon>Bacillati</taxon>
        <taxon>Bacillota</taxon>
        <taxon>Clostridia</taxon>
        <taxon>Christensenellales</taxon>
        <taxon>Christensenellaceae</taxon>
        <taxon>Guopingia</taxon>
    </lineage>
</organism>
<evidence type="ECO:0000313" key="4">
    <source>
        <dbReference type="Proteomes" id="UP000617951"/>
    </source>
</evidence>
<dbReference type="EMBL" id="JACRSS010000003">
    <property type="protein sequence ID" value="MBC8538699.1"/>
    <property type="molecule type" value="Genomic_DNA"/>
</dbReference>
<proteinExistence type="predicted"/>
<keyword evidence="1" id="KW-0175">Coiled coil</keyword>
<evidence type="ECO:0000313" key="3">
    <source>
        <dbReference type="EMBL" id="MBC8538699.1"/>
    </source>
</evidence>